<sequence length="123" mass="14206">MAHYGLIGRAVPYQLMVDTRIDSSAQRMMKDLRDGVIDVAVLWGPMAGYYARLEDKPMAVVPLVKETFGPRMAYRITMGVRRQDQNWKRQLNNLLRDNQAEINKILLEYGVPLLDERDQPITN</sequence>
<evidence type="ECO:0008006" key="3">
    <source>
        <dbReference type="Google" id="ProtNLM"/>
    </source>
</evidence>
<name>A0A1E3GZP7_9HYPH</name>
<dbReference type="SUPFAM" id="SSF53850">
    <property type="entry name" value="Periplasmic binding protein-like II"/>
    <property type="match status" value="1"/>
</dbReference>
<evidence type="ECO:0000313" key="2">
    <source>
        <dbReference type="Proteomes" id="UP000094622"/>
    </source>
</evidence>
<dbReference type="AlphaFoldDB" id="A0A1E3GZP7"/>
<comment type="caution">
    <text evidence="1">The sequence shown here is derived from an EMBL/GenBank/DDBJ whole genome shotgun (WGS) entry which is preliminary data.</text>
</comment>
<protein>
    <recommendedName>
        <fullName evidence="3">Bacterial extracellular solute-binding protein, family 3</fullName>
    </recommendedName>
</protein>
<accession>A0A1E3GZP7</accession>
<dbReference type="EMBL" id="MCRJ01000086">
    <property type="protein sequence ID" value="ODN69520.1"/>
    <property type="molecule type" value="Genomic_DNA"/>
</dbReference>
<organism evidence="1 2">
    <name type="scientific">Methylobrevis pamukkalensis</name>
    <dbReference type="NCBI Taxonomy" id="1439726"/>
    <lineage>
        <taxon>Bacteria</taxon>
        <taxon>Pseudomonadati</taxon>
        <taxon>Pseudomonadota</taxon>
        <taxon>Alphaproteobacteria</taxon>
        <taxon>Hyphomicrobiales</taxon>
        <taxon>Pleomorphomonadaceae</taxon>
        <taxon>Methylobrevis</taxon>
    </lineage>
</organism>
<dbReference type="PATRIC" id="fig|1439726.3.peg.3315"/>
<proteinExistence type="predicted"/>
<reference evidence="1 2" key="1">
    <citation type="submission" date="2016-07" db="EMBL/GenBank/DDBJ databases">
        <title>Draft Genome Sequence of Methylobrevis pamukkalensis PK2.</title>
        <authorList>
            <person name="Vasilenko O.V."/>
            <person name="Doronina N.V."/>
            <person name="Shmareva M.N."/>
            <person name="Tarlachkov S.V."/>
            <person name="Mustakhimov I."/>
            <person name="Trotsenko Y.A."/>
        </authorList>
    </citation>
    <scope>NUCLEOTIDE SEQUENCE [LARGE SCALE GENOMIC DNA]</scope>
    <source>
        <strain evidence="1 2">PK2</strain>
    </source>
</reference>
<keyword evidence="2" id="KW-1185">Reference proteome</keyword>
<dbReference type="Proteomes" id="UP000094622">
    <property type="component" value="Unassembled WGS sequence"/>
</dbReference>
<gene>
    <name evidence="1" type="ORF">A6302_03157</name>
</gene>
<evidence type="ECO:0000313" key="1">
    <source>
        <dbReference type="EMBL" id="ODN69520.1"/>
    </source>
</evidence>